<proteinExistence type="predicted"/>
<dbReference type="PANTHER" id="PTHR43591:SF110">
    <property type="entry name" value="RHODANESE DOMAIN-CONTAINING PROTEIN"/>
    <property type="match status" value="1"/>
</dbReference>
<dbReference type="Gene3D" id="3.40.50.150">
    <property type="entry name" value="Vaccinia Virus protein VP39"/>
    <property type="match status" value="1"/>
</dbReference>
<sequence length="226" mass="25090">MDLNAVEPGCGSGAWTIQAATQFPAAQILAVDRSPLPNRFLPANISFQIADISKEVDFGDEKFDIVHTRFVLFHIPNAHDVLRRIAQQLVRPGGLLLIEDIDLLSYVGTGPASRHYISMVKQMYDERGIDMEIGRKIPETVRALRDFPNVQFQKISLPFGGNGPDDSLNGLGLAMKQSFVRGGDVVAEVLAPKGFTHEMAVKYREELEKDNESLVDVYFCWASRVG</sequence>
<dbReference type="PANTHER" id="PTHR43591">
    <property type="entry name" value="METHYLTRANSFERASE"/>
    <property type="match status" value="1"/>
</dbReference>
<evidence type="ECO:0000313" key="2">
    <source>
        <dbReference type="Proteomes" id="UP001218218"/>
    </source>
</evidence>
<dbReference type="CDD" id="cd02440">
    <property type="entry name" value="AdoMet_MTases"/>
    <property type="match status" value="1"/>
</dbReference>
<keyword evidence="1" id="KW-0489">Methyltransferase</keyword>
<accession>A0AAD7AT97</accession>
<dbReference type="Pfam" id="PF13489">
    <property type="entry name" value="Methyltransf_23"/>
    <property type="match status" value="1"/>
</dbReference>
<dbReference type="GO" id="GO:0008168">
    <property type="term" value="F:methyltransferase activity"/>
    <property type="evidence" value="ECO:0007669"/>
    <property type="project" value="UniProtKB-KW"/>
</dbReference>
<name>A0AAD7AT97_9AGAR</name>
<keyword evidence="2" id="KW-1185">Reference proteome</keyword>
<gene>
    <name evidence="1" type="ORF">DFH08DRAFT_829182</name>
</gene>
<dbReference type="InterPro" id="IPR029063">
    <property type="entry name" value="SAM-dependent_MTases_sf"/>
</dbReference>
<evidence type="ECO:0000313" key="1">
    <source>
        <dbReference type="EMBL" id="KAJ7367707.1"/>
    </source>
</evidence>
<keyword evidence="1" id="KW-0808">Transferase</keyword>
<dbReference type="Proteomes" id="UP001218218">
    <property type="component" value="Unassembled WGS sequence"/>
</dbReference>
<organism evidence="1 2">
    <name type="scientific">Mycena albidolilacea</name>
    <dbReference type="NCBI Taxonomy" id="1033008"/>
    <lineage>
        <taxon>Eukaryota</taxon>
        <taxon>Fungi</taxon>
        <taxon>Dikarya</taxon>
        <taxon>Basidiomycota</taxon>
        <taxon>Agaricomycotina</taxon>
        <taxon>Agaricomycetes</taxon>
        <taxon>Agaricomycetidae</taxon>
        <taxon>Agaricales</taxon>
        <taxon>Marasmiineae</taxon>
        <taxon>Mycenaceae</taxon>
        <taxon>Mycena</taxon>
    </lineage>
</organism>
<dbReference type="SUPFAM" id="SSF53335">
    <property type="entry name" value="S-adenosyl-L-methionine-dependent methyltransferases"/>
    <property type="match status" value="1"/>
</dbReference>
<dbReference type="GO" id="GO:0032259">
    <property type="term" value="P:methylation"/>
    <property type="evidence" value="ECO:0007669"/>
    <property type="project" value="UniProtKB-KW"/>
</dbReference>
<dbReference type="AlphaFoldDB" id="A0AAD7AT97"/>
<reference evidence="1" key="1">
    <citation type="submission" date="2023-03" db="EMBL/GenBank/DDBJ databases">
        <title>Massive genome expansion in bonnet fungi (Mycena s.s.) driven by repeated elements and novel gene families across ecological guilds.</title>
        <authorList>
            <consortium name="Lawrence Berkeley National Laboratory"/>
            <person name="Harder C.B."/>
            <person name="Miyauchi S."/>
            <person name="Viragh M."/>
            <person name="Kuo A."/>
            <person name="Thoen E."/>
            <person name="Andreopoulos B."/>
            <person name="Lu D."/>
            <person name="Skrede I."/>
            <person name="Drula E."/>
            <person name="Henrissat B."/>
            <person name="Morin E."/>
            <person name="Kohler A."/>
            <person name="Barry K."/>
            <person name="LaButti K."/>
            <person name="Morin E."/>
            <person name="Salamov A."/>
            <person name="Lipzen A."/>
            <person name="Mereny Z."/>
            <person name="Hegedus B."/>
            <person name="Baldrian P."/>
            <person name="Stursova M."/>
            <person name="Weitz H."/>
            <person name="Taylor A."/>
            <person name="Grigoriev I.V."/>
            <person name="Nagy L.G."/>
            <person name="Martin F."/>
            <person name="Kauserud H."/>
        </authorList>
    </citation>
    <scope>NUCLEOTIDE SEQUENCE</scope>
    <source>
        <strain evidence="1">CBHHK002</strain>
    </source>
</reference>
<dbReference type="EMBL" id="JARIHO010000001">
    <property type="protein sequence ID" value="KAJ7367707.1"/>
    <property type="molecule type" value="Genomic_DNA"/>
</dbReference>
<protein>
    <submittedName>
        <fullName evidence="1">S-adenosyl-L-methionine-dependent methyltransferase</fullName>
    </submittedName>
</protein>
<comment type="caution">
    <text evidence="1">The sequence shown here is derived from an EMBL/GenBank/DDBJ whole genome shotgun (WGS) entry which is preliminary data.</text>
</comment>